<dbReference type="Pfam" id="PF13639">
    <property type="entry name" value="zf-RING_2"/>
    <property type="match status" value="1"/>
</dbReference>
<protein>
    <recommendedName>
        <fullName evidence="7">RING-type domain-containing protein</fullName>
    </recommendedName>
</protein>
<dbReference type="PANTHER" id="PTHR45969:SF10">
    <property type="entry name" value="BRASSINOSTEROID-RESPONSIVE RING PROTEIN 1"/>
    <property type="match status" value="1"/>
</dbReference>
<evidence type="ECO:0000256" key="3">
    <source>
        <dbReference type="ARBA" id="ARBA00022833"/>
    </source>
</evidence>
<dbReference type="PANTHER" id="PTHR45969">
    <property type="entry name" value="RING ZINC FINGER PROTEIN-RELATED"/>
    <property type="match status" value="1"/>
</dbReference>
<dbReference type="SUPFAM" id="SSF57850">
    <property type="entry name" value="RING/U-box"/>
    <property type="match status" value="1"/>
</dbReference>
<organism evidence="8 9">
    <name type="scientific">Stylosanthes scabra</name>
    <dbReference type="NCBI Taxonomy" id="79078"/>
    <lineage>
        <taxon>Eukaryota</taxon>
        <taxon>Viridiplantae</taxon>
        <taxon>Streptophyta</taxon>
        <taxon>Embryophyta</taxon>
        <taxon>Tracheophyta</taxon>
        <taxon>Spermatophyta</taxon>
        <taxon>Magnoliopsida</taxon>
        <taxon>eudicotyledons</taxon>
        <taxon>Gunneridae</taxon>
        <taxon>Pentapetalae</taxon>
        <taxon>rosids</taxon>
        <taxon>fabids</taxon>
        <taxon>Fabales</taxon>
        <taxon>Fabaceae</taxon>
        <taxon>Papilionoideae</taxon>
        <taxon>50 kb inversion clade</taxon>
        <taxon>dalbergioids sensu lato</taxon>
        <taxon>Dalbergieae</taxon>
        <taxon>Pterocarpus clade</taxon>
        <taxon>Stylosanthes</taxon>
    </lineage>
</organism>
<comment type="caution">
    <text evidence="8">The sequence shown here is derived from an EMBL/GenBank/DDBJ whole genome shotgun (WGS) entry which is preliminary data.</text>
</comment>
<keyword evidence="3" id="KW-0862">Zinc</keyword>
<evidence type="ECO:0000259" key="7">
    <source>
        <dbReference type="PROSITE" id="PS50089"/>
    </source>
</evidence>
<keyword evidence="9" id="KW-1185">Reference proteome</keyword>
<dbReference type="Gene3D" id="3.30.40.10">
    <property type="entry name" value="Zinc/RING finger domain, C3HC4 (zinc finger)"/>
    <property type="match status" value="1"/>
</dbReference>
<evidence type="ECO:0000256" key="2">
    <source>
        <dbReference type="ARBA" id="ARBA00022771"/>
    </source>
</evidence>
<proteinExistence type="predicted"/>
<keyword evidence="6" id="KW-1133">Transmembrane helix</keyword>
<dbReference type="EMBL" id="JASCZI010182521">
    <property type="protein sequence ID" value="MED6188088.1"/>
    <property type="molecule type" value="Genomic_DNA"/>
</dbReference>
<evidence type="ECO:0000256" key="6">
    <source>
        <dbReference type="SAM" id="Phobius"/>
    </source>
</evidence>
<keyword evidence="6" id="KW-0472">Membrane</keyword>
<feature type="region of interest" description="Disordered" evidence="5">
    <location>
        <begin position="54"/>
        <end position="74"/>
    </location>
</feature>
<accession>A0ABU6WVH6</accession>
<keyword evidence="1" id="KW-0479">Metal-binding</keyword>
<dbReference type="PROSITE" id="PS50089">
    <property type="entry name" value="ZF_RING_2"/>
    <property type="match status" value="1"/>
</dbReference>
<feature type="transmembrane region" description="Helical" evidence="6">
    <location>
        <begin position="15"/>
        <end position="34"/>
    </location>
</feature>
<dbReference type="Proteomes" id="UP001341840">
    <property type="component" value="Unassembled WGS sequence"/>
</dbReference>
<feature type="domain" description="RING-type" evidence="7">
    <location>
        <begin position="116"/>
        <end position="159"/>
    </location>
</feature>
<name>A0ABU6WVH6_9FABA</name>
<evidence type="ECO:0000313" key="8">
    <source>
        <dbReference type="EMBL" id="MED6188088.1"/>
    </source>
</evidence>
<dbReference type="InterPro" id="IPR013083">
    <property type="entry name" value="Znf_RING/FYVE/PHD"/>
</dbReference>
<evidence type="ECO:0000256" key="4">
    <source>
        <dbReference type="PROSITE-ProRule" id="PRU00175"/>
    </source>
</evidence>
<dbReference type="InterPro" id="IPR001841">
    <property type="entry name" value="Znf_RING"/>
</dbReference>
<evidence type="ECO:0000256" key="5">
    <source>
        <dbReference type="SAM" id="MobiDB-lite"/>
    </source>
</evidence>
<keyword evidence="6" id="KW-0812">Transmembrane</keyword>
<evidence type="ECO:0000256" key="1">
    <source>
        <dbReference type="ARBA" id="ARBA00022723"/>
    </source>
</evidence>
<evidence type="ECO:0000313" key="9">
    <source>
        <dbReference type="Proteomes" id="UP001341840"/>
    </source>
</evidence>
<gene>
    <name evidence="8" type="ORF">PIB30_082660</name>
</gene>
<keyword evidence="2 4" id="KW-0863">Zinc-finger</keyword>
<sequence>MGFPVGYTEVFFPHLFLRLLTFLGLLRNLIFHLFRLLGLSELLIDTTTDNTTTNHHHHLVSSDPNHPATTRPPSATPSLSAILIREFLPVVTFREILVTNSSDDVAASPQLTTGSCAVCLTELVMEDEIRWLRNCKHVFHRECVDRWIDHDQKTCPLCRTSFVPDEMVDQYNQRLWAASGLSEFYVDYTSSL</sequence>
<dbReference type="SMART" id="SM00184">
    <property type="entry name" value="RING"/>
    <property type="match status" value="1"/>
</dbReference>
<reference evidence="8 9" key="1">
    <citation type="journal article" date="2023" name="Plants (Basel)">
        <title>Bridging the Gap: Combining Genomics and Transcriptomics Approaches to Understand Stylosanthes scabra, an Orphan Legume from the Brazilian Caatinga.</title>
        <authorList>
            <person name="Ferreira-Neto J.R.C."/>
            <person name="da Silva M.D."/>
            <person name="Binneck E."/>
            <person name="de Melo N.F."/>
            <person name="da Silva R.H."/>
            <person name="de Melo A.L.T.M."/>
            <person name="Pandolfi V."/>
            <person name="Bustamante F.O."/>
            <person name="Brasileiro-Vidal A.C."/>
            <person name="Benko-Iseppon A.M."/>
        </authorList>
    </citation>
    <scope>NUCLEOTIDE SEQUENCE [LARGE SCALE GENOMIC DNA]</scope>
    <source>
        <tissue evidence="8">Leaves</tissue>
    </source>
</reference>